<sequence length="157" mass="18172">MWKLKIGEDGESLISRNNFIGREHWEFDPNAGTDEERAEVERLRQQFTNNRFSIKQSSDLLMRLQLRKENKCGPIPAAVQVGEEEKITKEALIATMRRALTFYSSIQAHDGHWPADFAGPLFFIQPLVIELYITGSLDVILGAEHKKEIIRYLYNHQ</sequence>
<proteinExistence type="predicted"/>
<reference evidence="1 2" key="1">
    <citation type="journal article" date="2023" name="Plants (Basel)">
        <title>Bridging the Gap: Combining Genomics and Transcriptomics Approaches to Understand Stylosanthes scabra, an Orphan Legume from the Brazilian Caatinga.</title>
        <authorList>
            <person name="Ferreira-Neto J.R.C."/>
            <person name="da Silva M.D."/>
            <person name="Binneck E."/>
            <person name="de Melo N.F."/>
            <person name="da Silva R.H."/>
            <person name="de Melo A.L.T.M."/>
            <person name="Pandolfi V."/>
            <person name="Bustamante F.O."/>
            <person name="Brasileiro-Vidal A.C."/>
            <person name="Benko-Iseppon A.M."/>
        </authorList>
    </citation>
    <scope>NUCLEOTIDE SEQUENCE [LARGE SCALE GENOMIC DNA]</scope>
    <source>
        <tissue evidence="1">Leaves</tissue>
    </source>
</reference>
<name>A0ABU6RVB9_9FABA</name>
<organism evidence="1 2">
    <name type="scientific">Stylosanthes scabra</name>
    <dbReference type="NCBI Taxonomy" id="79078"/>
    <lineage>
        <taxon>Eukaryota</taxon>
        <taxon>Viridiplantae</taxon>
        <taxon>Streptophyta</taxon>
        <taxon>Embryophyta</taxon>
        <taxon>Tracheophyta</taxon>
        <taxon>Spermatophyta</taxon>
        <taxon>Magnoliopsida</taxon>
        <taxon>eudicotyledons</taxon>
        <taxon>Gunneridae</taxon>
        <taxon>Pentapetalae</taxon>
        <taxon>rosids</taxon>
        <taxon>fabids</taxon>
        <taxon>Fabales</taxon>
        <taxon>Fabaceae</taxon>
        <taxon>Papilionoideae</taxon>
        <taxon>50 kb inversion clade</taxon>
        <taxon>dalbergioids sensu lato</taxon>
        <taxon>Dalbergieae</taxon>
        <taxon>Pterocarpus clade</taxon>
        <taxon>Stylosanthes</taxon>
    </lineage>
</organism>
<dbReference type="EC" id="5.4.99.41" evidence="1"/>
<keyword evidence="2" id="KW-1185">Reference proteome</keyword>
<evidence type="ECO:0000313" key="2">
    <source>
        <dbReference type="Proteomes" id="UP001341840"/>
    </source>
</evidence>
<dbReference type="Gene3D" id="1.50.10.20">
    <property type="match status" value="1"/>
</dbReference>
<protein>
    <submittedName>
        <fullName evidence="1">Lupeol synthase</fullName>
        <ecNumber evidence="1">5.4.99.41</ecNumber>
    </submittedName>
</protein>
<dbReference type="GO" id="GO:0042299">
    <property type="term" value="F:lupeol synthase activity"/>
    <property type="evidence" value="ECO:0007669"/>
    <property type="project" value="UniProtKB-EC"/>
</dbReference>
<accession>A0ABU6RVB9</accession>
<dbReference type="EMBL" id="JASCZI010032176">
    <property type="protein sequence ID" value="MED6127967.1"/>
    <property type="molecule type" value="Genomic_DNA"/>
</dbReference>
<dbReference type="InterPro" id="IPR018333">
    <property type="entry name" value="Squalene_cyclase"/>
</dbReference>
<dbReference type="SUPFAM" id="SSF48239">
    <property type="entry name" value="Terpenoid cyclases/Protein prenyltransferases"/>
    <property type="match status" value="1"/>
</dbReference>
<dbReference type="PANTHER" id="PTHR11764:SF19">
    <property type="entry name" value="TERPENE CYCLASE_MUTASE FAMILY MEMBER"/>
    <property type="match status" value="1"/>
</dbReference>
<dbReference type="InterPro" id="IPR008930">
    <property type="entry name" value="Terpenoid_cyclase/PrenylTrfase"/>
</dbReference>
<comment type="caution">
    <text evidence="1">The sequence shown here is derived from an EMBL/GenBank/DDBJ whole genome shotgun (WGS) entry which is preliminary data.</text>
</comment>
<gene>
    <name evidence="1" type="primary">LUS1_21</name>
    <name evidence="1" type="ORF">PIB30_093134</name>
</gene>
<dbReference type="Proteomes" id="UP001341840">
    <property type="component" value="Unassembled WGS sequence"/>
</dbReference>
<dbReference type="PANTHER" id="PTHR11764">
    <property type="entry name" value="TERPENE CYCLASE/MUTASE FAMILY MEMBER"/>
    <property type="match status" value="1"/>
</dbReference>
<keyword evidence="1" id="KW-0413">Isomerase</keyword>
<evidence type="ECO:0000313" key="1">
    <source>
        <dbReference type="EMBL" id="MED6127967.1"/>
    </source>
</evidence>
<feature type="non-terminal residue" evidence="1">
    <location>
        <position position="157"/>
    </location>
</feature>